<evidence type="ECO:0000256" key="1">
    <source>
        <dbReference type="SAM" id="MobiDB-lite"/>
    </source>
</evidence>
<feature type="compositionally biased region" description="Basic and acidic residues" evidence="1">
    <location>
        <begin position="161"/>
        <end position="176"/>
    </location>
</feature>
<dbReference type="EMBL" id="KQ764883">
    <property type="protein sequence ID" value="OAD54284.1"/>
    <property type="molecule type" value="Genomic_DNA"/>
</dbReference>
<proteinExistence type="predicted"/>
<evidence type="ECO:0000313" key="2">
    <source>
        <dbReference type="EMBL" id="OAD54284.1"/>
    </source>
</evidence>
<reference evidence="2 3" key="1">
    <citation type="submission" date="2015-07" db="EMBL/GenBank/DDBJ databases">
        <title>The genome of Eufriesea mexicana.</title>
        <authorList>
            <person name="Pan H."/>
            <person name="Kapheim K."/>
        </authorList>
    </citation>
    <scope>NUCLEOTIDE SEQUENCE [LARGE SCALE GENOMIC DNA]</scope>
    <source>
        <strain evidence="2">0111107269</strain>
        <tissue evidence="2">Whole body</tissue>
    </source>
</reference>
<evidence type="ECO:0000313" key="3">
    <source>
        <dbReference type="Proteomes" id="UP000250275"/>
    </source>
</evidence>
<gene>
    <name evidence="2" type="ORF">WN48_08117</name>
</gene>
<feature type="compositionally biased region" description="Basic and acidic residues" evidence="1">
    <location>
        <begin position="141"/>
        <end position="150"/>
    </location>
</feature>
<accession>A0A310S872</accession>
<dbReference type="AlphaFoldDB" id="A0A310S872"/>
<protein>
    <submittedName>
        <fullName evidence="2">Uncharacterized protein</fullName>
    </submittedName>
</protein>
<sequence>MNTRCPMALKPTVHPLDTGHRPVQVLFVVGEPNFENGKLVCPVFAFIRLYRGVGRLRLDPKRGGPPGPKGETIATVTFSYESSLPVDIHRAMPDRGREAEKPPRVKYGPILYSAVGEGVLGNWNPGITGLASMSRRRMQKRVREKEREPTNTRCSGANDCQAKRKGDEHGLNEIRN</sequence>
<name>A0A310S872_9HYME</name>
<organism evidence="2 3">
    <name type="scientific">Eufriesea mexicana</name>
    <dbReference type="NCBI Taxonomy" id="516756"/>
    <lineage>
        <taxon>Eukaryota</taxon>
        <taxon>Metazoa</taxon>
        <taxon>Ecdysozoa</taxon>
        <taxon>Arthropoda</taxon>
        <taxon>Hexapoda</taxon>
        <taxon>Insecta</taxon>
        <taxon>Pterygota</taxon>
        <taxon>Neoptera</taxon>
        <taxon>Endopterygota</taxon>
        <taxon>Hymenoptera</taxon>
        <taxon>Apocrita</taxon>
        <taxon>Aculeata</taxon>
        <taxon>Apoidea</taxon>
        <taxon>Anthophila</taxon>
        <taxon>Apidae</taxon>
        <taxon>Eufriesea</taxon>
    </lineage>
</organism>
<feature type="region of interest" description="Disordered" evidence="1">
    <location>
        <begin position="134"/>
        <end position="176"/>
    </location>
</feature>
<dbReference type="Proteomes" id="UP000250275">
    <property type="component" value="Unassembled WGS sequence"/>
</dbReference>
<keyword evidence="3" id="KW-1185">Reference proteome</keyword>